<protein>
    <submittedName>
        <fullName evidence="2">Acetyltransferase (GNAT) domain protein</fullName>
    </submittedName>
</protein>
<reference evidence="2 3" key="1">
    <citation type="submission" date="2018-08" db="EMBL/GenBank/DDBJ databases">
        <title>Meiothermus roseus NBRC 110900 genome sequencing project.</title>
        <authorList>
            <person name="Da Costa M.S."/>
            <person name="Albuquerque L."/>
            <person name="Raposo P."/>
            <person name="Froufe H.J.C."/>
            <person name="Barroso C.S."/>
            <person name="Egas C."/>
        </authorList>
    </citation>
    <scope>NUCLEOTIDE SEQUENCE [LARGE SCALE GENOMIC DNA]</scope>
    <source>
        <strain evidence="2 3">NBRC 110900</strain>
    </source>
</reference>
<dbReference type="SUPFAM" id="SSF55729">
    <property type="entry name" value="Acyl-CoA N-acyltransferases (Nat)"/>
    <property type="match status" value="1"/>
</dbReference>
<dbReference type="GO" id="GO:0016747">
    <property type="term" value="F:acyltransferase activity, transferring groups other than amino-acyl groups"/>
    <property type="evidence" value="ECO:0007669"/>
    <property type="project" value="InterPro"/>
</dbReference>
<dbReference type="RefSeq" id="WP_119279476.1">
    <property type="nucleotide sequence ID" value="NZ_QWLA01000068.1"/>
</dbReference>
<evidence type="ECO:0000259" key="1">
    <source>
        <dbReference type="PROSITE" id="PS51186"/>
    </source>
</evidence>
<dbReference type="EMBL" id="QWLA01000068">
    <property type="protein sequence ID" value="RIH83848.1"/>
    <property type="molecule type" value="Genomic_DNA"/>
</dbReference>
<name>A0A399EIQ7_9DEIN</name>
<feature type="domain" description="N-acetyltransferase" evidence="1">
    <location>
        <begin position="16"/>
        <end position="193"/>
    </location>
</feature>
<evidence type="ECO:0000313" key="2">
    <source>
        <dbReference type="EMBL" id="RIH83848.1"/>
    </source>
</evidence>
<dbReference type="PANTHER" id="PTHR43610:SF1">
    <property type="entry name" value="N-ACETYLTRANSFERASE DOMAIN-CONTAINING PROTEIN"/>
    <property type="match status" value="1"/>
</dbReference>
<keyword evidence="2" id="KW-0808">Transferase</keyword>
<dbReference type="OrthoDB" id="9795199at2"/>
<dbReference type="Proteomes" id="UP000265341">
    <property type="component" value="Unassembled WGS sequence"/>
</dbReference>
<gene>
    <name evidence="2" type="ORF">Mrose_02878</name>
</gene>
<evidence type="ECO:0000313" key="3">
    <source>
        <dbReference type="Proteomes" id="UP000265341"/>
    </source>
</evidence>
<comment type="caution">
    <text evidence="2">The sequence shown here is derived from an EMBL/GenBank/DDBJ whole genome shotgun (WGS) entry which is preliminary data.</text>
</comment>
<dbReference type="InterPro" id="IPR016181">
    <property type="entry name" value="Acyl_CoA_acyltransferase"/>
</dbReference>
<dbReference type="Pfam" id="PF13302">
    <property type="entry name" value="Acetyltransf_3"/>
    <property type="match status" value="1"/>
</dbReference>
<dbReference type="InterPro" id="IPR000182">
    <property type="entry name" value="GNAT_dom"/>
</dbReference>
<dbReference type="PANTHER" id="PTHR43610">
    <property type="entry name" value="BLL6696 PROTEIN"/>
    <property type="match status" value="1"/>
</dbReference>
<keyword evidence="3" id="KW-1185">Reference proteome</keyword>
<sequence length="211" mass="23446">MNPAITRPITLEGRLVRLEPLTLAHLPVLLELAQAEAYPFTTVPRSAEGMQVYIQSALDEQARGNAVPFITVDRRCGQVVGSTRFANFEHWKWPAGSPLARPGLPDAVEIGWTWLAPQAQRSGVNTEAKLLQLAHAFEVWGVRRVTLKTDARNQRSRRAIERLGARLDGILRAHLPAADGGIRHSAVYSLLLEEWPEVKARLEGFLSKYAS</sequence>
<dbReference type="PROSITE" id="PS51186">
    <property type="entry name" value="GNAT"/>
    <property type="match status" value="1"/>
</dbReference>
<accession>A0A399EIQ7</accession>
<dbReference type="AlphaFoldDB" id="A0A399EIQ7"/>
<proteinExistence type="predicted"/>
<dbReference type="Gene3D" id="3.40.630.30">
    <property type="match status" value="1"/>
</dbReference>
<organism evidence="2 3">
    <name type="scientific">Calidithermus roseus</name>
    <dbReference type="NCBI Taxonomy" id="1644118"/>
    <lineage>
        <taxon>Bacteria</taxon>
        <taxon>Thermotogati</taxon>
        <taxon>Deinococcota</taxon>
        <taxon>Deinococci</taxon>
        <taxon>Thermales</taxon>
        <taxon>Thermaceae</taxon>
        <taxon>Calidithermus</taxon>
    </lineage>
</organism>